<evidence type="ECO:0000313" key="2">
    <source>
        <dbReference type="EMBL" id="JAW16233.1"/>
    </source>
</evidence>
<name>A0A224Y681_9HEMI</name>
<protein>
    <submittedName>
        <fullName evidence="2">Putative secreted protein</fullName>
    </submittedName>
</protein>
<accession>A0A224Y681</accession>
<dbReference type="AlphaFoldDB" id="A0A224Y681"/>
<evidence type="ECO:0000256" key="1">
    <source>
        <dbReference type="SAM" id="Phobius"/>
    </source>
</evidence>
<proteinExistence type="predicted"/>
<reference evidence="2" key="1">
    <citation type="journal article" date="2018" name="PLoS Negl. Trop. Dis.">
        <title>An insight into the salivary gland and fat body transcriptome of Panstrongylus lignarius (Hemiptera: Heteroptera), the main vector of Chagas disease in Peru.</title>
        <authorList>
            <person name="Nevoa J.C."/>
            <person name="Mendes M.T."/>
            <person name="da Silva M.V."/>
            <person name="Soares S.C."/>
            <person name="Oliveira C.J.F."/>
            <person name="Ribeiro J.M.C."/>
        </authorList>
    </citation>
    <scope>NUCLEOTIDE SEQUENCE</scope>
</reference>
<sequence>MIRRFFYFVYYFFIISWVAKYSHPGMVLGRSSQQCNTPYVNIFNSFRNSDIRLRNSFTKRIQITHHNTY</sequence>
<feature type="transmembrane region" description="Helical" evidence="1">
    <location>
        <begin position="6"/>
        <end position="23"/>
    </location>
</feature>
<keyword evidence="1" id="KW-1133">Transmembrane helix</keyword>
<organism evidence="2">
    <name type="scientific">Panstrongylus lignarius</name>
    <dbReference type="NCBI Taxonomy" id="156445"/>
    <lineage>
        <taxon>Eukaryota</taxon>
        <taxon>Metazoa</taxon>
        <taxon>Ecdysozoa</taxon>
        <taxon>Arthropoda</taxon>
        <taxon>Hexapoda</taxon>
        <taxon>Insecta</taxon>
        <taxon>Pterygota</taxon>
        <taxon>Neoptera</taxon>
        <taxon>Paraneoptera</taxon>
        <taxon>Hemiptera</taxon>
        <taxon>Heteroptera</taxon>
        <taxon>Panheteroptera</taxon>
        <taxon>Cimicomorpha</taxon>
        <taxon>Reduviidae</taxon>
        <taxon>Triatominae</taxon>
        <taxon>Panstrongylus</taxon>
    </lineage>
</organism>
<keyword evidence="1" id="KW-0812">Transmembrane</keyword>
<dbReference type="EMBL" id="GFTR01000193">
    <property type="protein sequence ID" value="JAW16233.1"/>
    <property type="molecule type" value="Transcribed_RNA"/>
</dbReference>
<keyword evidence="1" id="KW-0472">Membrane</keyword>